<gene>
    <name evidence="1" type="primary">ZZEF1_1</name>
    <name evidence="1" type="ORF">XENOCAPTIV_003906</name>
</gene>
<reference evidence="1 2" key="1">
    <citation type="submission" date="2021-06" db="EMBL/GenBank/DDBJ databases">
        <authorList>
            <person name="Palmer J.M."/>
        </authorList>
    </citation>
    <scope>NUCLEOTIDE SEQUENCE [LARGE SCALE GENOMIC DNA]</scope>
    <source>
        <strain evidence="1 2">XC_2019</strain>
        <tissue evidence="1">Muscle</tissue>
    </source>
</reference>
<comment type="caution">
    <text evidence="1">The sequence shown here is derived from an EMBL/GenBank/DDBJ whole genome shotgun (WGS) entry which is preliminary data.</text>
</comment>
<dbReference type="EMBL" id="JAHRIN010018209">
    <property type="protein sequence ID" value="MEQ2197832.1"/>
    <property type="molecule type" value="Genomic_DNA"/>
</dbReference>
<accession>A0ABV0QQQ5</accession>
<keyword evidence="2" id="KW-1185">Reference proteome</keyword>
<sequence>VDQESSHQPQKPVVLRTWNMESPHNYENSRHETTVFACPGATSFEVEFDERCETEKRSLMHCNTFQYIL</sequence>
<dbReference type="PANTHER" id="PTHR22772">
    <property type="entry name" value="NOVEL ZZ TYPE ZINC FINGER DOMAIN CONTAINING PROTEIN"/>
    <property type="match status" value="1"/>
</dbReference>
<organism evidence="1 2">
    <name type="scientific">Xenoophorus captivus</name>
    <dbReference type="NCBI Taxonomy" id="1517983"/>
    <lineage>
        <taxon>Eukaryota</taxon>
        <taxon>Metazoa</taxon>
        <taxon>Chordata</taxon>
        <taxon>Craniata</taxon>
        <taxon>Vertebrata</taxon>
        <taxon>Euteleostomi</taxon>
        <taxon>Actinopterygii</taxon>
        <taxon>Neopterygii</taxon>
        <taxon>Teleostei</taxon>
        <taxon>Neoteleostei</taxon>
        <taxon>Acanthomorphata</taxon>
        <taxon>Ovalentaria</taxon>
        <taxon>Atherinomorphae</taxon>
        <taxon>Cyprinodontiformes</taxon>
        <taxon>Goodeidae</taxon>
        <taxon>Xenoophorus</taxon>
    </lineage>
</organism>
<evidence type="ECO:0000313" key="1">
    <source>
        <dbReference type="EMBL" id="MEQ2197832.1"/>
    </source>
</evidence>
<protein>
    <submittedName>
        <fullName evidence="1">Zinc finger ZZ-type and EF-hand domain-containing protein 1</fullName>
    </submittedName>
</protein>
<name>A0ABV0QQQ5_9TELE</name>
<dbReference type="PANTHER" id="PTHR22772:SF4">
    <property type="entry name" value="ZINC FINGER ZZ-TYPE AND EF-HAND DOMAIN-CONTAINING PROTEIN 1"/>
    <property type="match status" value="1"/>
</dbReference>
<evidence type="ECO:0000313" key="2">
    <source>
        <dbReference type="Proteomes" id="UP001434883"/>
    </source>
</evidence>
<proteinExistence type="predicted"/>
<feature type="non-terminal residue" evidence="1">
    <location>
        <position position="1"/>
    </location>
</feature>
<dbReference type="InterPro" id="IPR040099">
    <property type="entry name" value="ZZEF1"/>
</dbReference>
<dbReference type="Proteomes" id="UP001434883">
    <property type="component" value="Unassembled WGS sequence"/>
</dbReference>